<proteinExistence type="predicted"/>
<dbReference type="Gene3D" id="1.25.40.20">
    <property type="entry name" value="Ankyrin repeat-containing domain"/>
    <property type="match status" value="1"/>
</dbReference>
<dbReference type="SUPFAM" id="SSF48403">
    <property type="entry name" value="Ankyrin repeat"/>
    <property type="match status" value="1"/>
</dbReference>
<dbReference type="AlphaFoldDB" id="A0A6G0WL67"/>
<dbReference type="InterPro" id="IPR036770">
    <property type="entry name" value="Ankyrin_rpt-contain_sf"/>
</dbReference>
<gene>
    <name evidence="1" type="ORF">Ae201684_014121</name>
</gene>
<sequence>MAKRRRPQDEESVAATVFHSTELLQCIFRFQFGIYEAMFPFRRFRNVDARNFSLDPVEYVRLNRVLTPWYARYKLSQLDVVVQTMPYMRILVFLHAIFTGQVSILKLLHRRIQAIHIVDVAKYTGRDPRPIEVYWTTILDLAASRGHLEVVRFLHSRGFRGCSNQAMNHAAKNGHLEVVKFLHDNRQEGCTRLAMDLAASNGHLEVVQWLHANRSEGCSSWALNFAARHGHLEIVKFLVRHRTEGLIEWAISHANGHPAIVKYLEAKIKEPSSSKATE</sequence>
<organism evidence="1 2">
    <name type="scientific">Aphanomyces euteiches</name>
    <dbReference type="NCBI Taxonomy" id="100861"/>
    <lineage>
        <taxon>Eukaryota</taxon>
        <taxon>Sar</taxon>
        <taxon>Stramenopiles</taxon>
        <taxon>Oomycota</taxon>
        <taxon>Saprolegniomycetes</taxon>
        <taxon>Saprolegniales</taxon>
        <taxon>Verrucalvaceae</taxon>
        <taxon>Aphanomyces</taxon>
    </lineage>
</organism>
<dbReference type="InterPro" id="IPR052050">
    <property type="entry name" value="SecEffector_AnkRepeat"/>
</dbReference>
<evidence type="ECO:0000313" key="1">
    <source>
        <dbReference type="EMBL" id="KAF0728015.1"/>
    </source>
</evidence>
<name>A0A6G0WL67_9STRA</name>
<dbReference type="Pfam" id="PF12796">
    <property type="entry name" value="Ank_2"/>
    <property type="match status" value="1"/>
</dbReference>
<accession>A0A6G0WL67</accession>
<reference evidence="1 2" key="1">
    <citation type="submission" date="2019-07" db="EMBL/GenBank/DDBJ databases">
        <title>Genomics analysis of Aphanomyces spp. identifies a new class of oomycete effector associated with host adaptation.</title>
        <authorList>
            <person name="Gaulin E."/>
        </authorList>
    </citation>
    <scope>NUCLEOTIDE SEQUENCE [LARGE SCALE GENOMIC DNA]</scope>
    <source>
        <strain evidence="1 2">ATCC 201684</strain>
    </source>
</reference>
<dbReference type="Pfam" id="PF00023">
    <property type="entry name" value="Ank"/>
    <property type="match status" value="1"/>
</dbReference>
<comment type="caution">
    <text evidence="1">The sequence shown here is derived from an EMBL/GenBank/DDBJ whole genome shotgun (WGS) entry which is preliminary data.</text>
</comment>
<dbReference type="EMBL" id="VJMJ01000184">
    <property type="protein sequence ID" value="KAF0728015.1"/>
    <property type="molecule type" value="Genomic_DNA"/>
</dbReference>
<dbReference type="SMART" id="SM00248">
    <property type="entry name" value="ANK"/>
    <property type="match status" value="4"/>
</dbReference>
<evidence type="ECO:0000313" key="2">
    <source>
        <dbReference type="Proteomes" id="UP000481153"/>
    </source>
</evidence>
<protein>
    <submittedName>
        <fullName evidence="1">Uncharacterized protein</fullName>
    </submittedName>
</protein>
<keyword evidence="2" id="KW-1185">Reference proteome</keyword>
<dbReference type="Proteomes" id="UP000481153">
    <property type="component" value="Unassembled WGS sequence"/>
</dbReference>
<dbReference type="PANTHER" id="PTHR46586">
    <property type="entry name" value="ANKYRIN REPEAT-CONTAINING PROTEIN"/>
    <property type="match status" value="1"/>
</dbReference>
<dbReference type="VEuPathDB" id="FungiDB:AeMF1_008922"/>
<dbReference type="InterPro" id="IPR002110">
    <property type="entry name" value="Ankyrin_rpt"/>
</dbReference>
<dbReference type="PANTHER" id="PTHR46586:SF3">
    <property type="entry name" value="ANKYRIN REPEAT-CONTAINING PROTEIN"/>
    <property type="match status" value="1"/>
</dbReference>